<dbReference type="GO" id="GO:0005737">
    <property type="term" value="C:cytoplasm"/>
    <property type="evidence" value="ECO:0007669"/>
    <property type="project" value="TreeGrafter"/>
</dbReference>
<sequence>MIRLYEPAAYTRDPGSYWTGTVTPPAWPRLDAALQTDVAIIGGGFTGLNAALTLTQAGTRTALFEAESPGWGASTRNGGFCCIGGALVGEKALTRRHGAAQAALWHDTQTAAVTHVRGFLDSHGIDADTHSDGETELAHTARAMSALRKEAEADPTARLTERRDLAAEGMAGPWHGALTRATGFALNPAKYHAGLARAAADAGASLFADSPVSALKRNGRWQLTVNGRTVTADRVILATNGYSSEDLPPWLRARTLPVQSSILLTRPLSDAEAEDAGWTTAQMAYDSRRLLHYFRRLPDGRMMFGMRGGLTARPSEQAAIAKRIRTDFATAFPAWADVEITHEWSGLVCLMASGHPFIGAVPDHPGLHAALGFHGNGVAMGSFAGHALASALLGQPIDLPGFLSKPPKRFPLGRHRRALLRPAYRIAETLDL</sequence>
<dbReference type="Pfam" id="PF01266">
    <property type="entry name" value="DAO"/>
    <property type="match status" value="1"/>
</dbReference>
<dbReference type="GO" id="GO:0016491">
    <property type="term" value="F:oxidoreductase activity"/>
    <property type="evidence" value="ECO:0007669"/>
    <property type="project" value="UniProtKB-KW"/>
</dbReference>
<dbReference type="Gene3D" id="3.50.50.60">
    <property type="entry name" value="FAD/NAD(P)-binding domain"/>
    <property type="match status" value="1"/>
</dbReference>
<dbReference type="OrthoDB" id="9806601at2"/>
<feature type="domain" description="FAD dependent oxidoreductase" evidence="2">
    <location>
        <begin position="37"/>
        <end position="390"/>
    </location>
</feature>
<dbReference type="AlphaFoldDB" id="A3K2F0"/>
<evidence type="ECO:0000259" key="2">
    <source>
        <dbReference type="Pfam" id="PF01266"/>
    </source>
</evidence>
<dbReference type="Gene3D" id="3.30.9.10">
    <property type="entry name" value="D-Amino Acid Oxidase, subunit A, domain 2"/>
    <property type="match status" value="1"/>
</dbReference>
<dbReference type="EMBL" id="AAYA01000005">
    <property type="protein sequence ID" value="EBA08359.1"/>
    <property type="molecule type" value="Genomic_DNA"/>
</dbReference>
<reference evidence="3 4" key="1">
    <citation type="submission" date="2006-06" db="EMBL/GenBank/DDBJ databases">
        <authorList>
            <person name="Moran M.A."/>
            <person name="Ferriera S."/>
            <person name="Johnson J."/>
            <person name="Kravitz S."/>
            <person name="Beeson K."/>
            <person name="Sutton G."/>
            <person name="Rogers Y.-H."/>
            <person name="Friedman R."/>
            <person name="Frazier M."/>
            <person name="Venter J.C."/>
        </authorList>
    </citation>
    <scope>NUCLEOTIDE SEQUENCE [LARGE SCALE GENOMIC DNA]</scope>
    <source>
        <strain evidence="3 4">E-37</strain>
    </source>
</reference>
<evidence type="ECO:0000313" key="3">
    <source>
        <dbReference type="EMBL" id="EBA08359.1"/>
    </source>
</evidence>
<keyword evidence="1" id="KW-0560">Oxidoreductase</keyword>
<accession>A3K2F0</accession>
<dbReference type="InterPro" id="IPR006076">
    <property type="entry name" value="FAD-dep_OxRdtase"/>
</dbReference>
<evidence type="ECO:0000313" key="4">
    <source>
        <dbReference type="Proteomes" id="UP000005713"/>
    </source>
</evidence>
<name>A3K2F0_SAGS3</name>
<dbReference type="PANTHER" id="PTHR13847:SF281">
    <property type="entry name" value="FAD DEPENDENT OXIDOREDUCTASE DOMAIN-CONTAINING PROTEIN"/>
    <property type="match status" value="1"/>
</dbReference>
<dbReference type="PANTHER" id="PTHR13847">
    <property type="entry name" value="SARCOSINE DEHYDROGENASE-RELATED"/>
    <property type="match status" value="1"/>
</dbReference>
<organism evidence="3 4">
    <name type="scientific">Sagittula stellata (strain ATCC 700073 / DSM 11524 / E-37)</name>
    <dbReference type="NCBI Taxonomy" id="388399"/>
    <lineage>
        <taxon>Bacteria</taxon>
        <taxon>Pseudomonadati</taxon>
        <taxon>Pseudomonadota</taxon>
        <taxon>Alphaproteobacteria</taxon>
        <taxon>Rhodobacterales</taxon>
        <taxon>Roseobacteraceae</taxon>
        <taxon>Sagittula</taxon>
    </lineage>
</organism>
<evidence type="ECO:0000256" key="1">
    <source>
        <dbReference type="ARBA" id="ARBA00023002"/>
    </source>
</evidence>
<keyword evidence="4" id="KW-1185">Reference proteome</keyword>
<comment type="caution">
    <text evidence="3">The sequence shown here is derived from an EMBL/GenBank/DDBJ whole genome shotgun (WGS) entry which is preliminary data.</text>
</comment>
<dbReference type="InterPro" id="IPR036188">
    <property type="entry name" value="FAD/NAD-bd_sf"/>
</dbReference>
<gene>
    <name evidence="3" type="ORF">SSE37_16143</name>
</gene>
<dbReference type="RefSeq" id="WP_005858215.1">
    <property type="nucleotide sequence ID" value="NZ_AAYA01000005.1"/>
</dbReference>
<dbReference type="Proteomes" id="UP000005713">
    <property type="component" value="Unassembled WGS sequence"/>
</dbReference>
<protein>
    <recommendedName>
        <fullName evidence="2">FAD dependent oxidoreductase domain-containing protein</fullName>
    </recommendedName>
</protein>
<proteinExistence type="predicted"/>
<dbReference type="eggNOG" id="COG0665">
    <property type="taxonomic scope" value="Bacteria"/>
</dbReference>
<dbReference type="SUPFAM" id="SSF51905">
    <property type="entry name" value="FAD/NAD(P)-binding domain"/>
    <property type="match status" value="1"/>
</dbReference>